<reference evidence="1" key="2">
    <citation type="journal article" date="2022" name="New Phytol.">
        <title>Evolutionary transition to the ectomycorrhizal habit in the genomes of a hyperdiverse lineage of mushroom-forming fungi.</title>
        <authorList>
            <person name="Looney B."/>
            <person name="Miyauchi S."/>
            <person name="Morin E."/>
            <person name="Drula E."/>
            <person name="Courty P.E."/>
            <person name="Kohler A."/>
            <person name="Kuo A."/>
            <person name="LaButti K."/>
            <person name="Pangilinan J."/>
            <person name="Lipzen A."/>
            <person name="Riley R."/>
            <person name="Andreopoulos W."/>
            <person name="He G."/>
            <person name="Johnson J."/>
            <person name="Nolan M."/>
            <person name="Tritt A."/>
            <person name="Barry K.W."/>
            <person name="Grigoriev I.V."/>
            <person name="Nagy L.G."/>
            <person name="Hibbett D."/>
            <person name="Henrissat B."/>
            <person name="Matheny P.B."/>
            <person name="Labbe J."/>
            <person name="Martin F.M."/>
        </authorList>
    </citation>
    <scope>NUCLEOTIDE SEQUENCE</scope>
    <source>
        <strain evidence="1">EC-137</strain>
    </source>
</reference>
<organism evidence="1 2">
    <name type="scientific">Vararia minispora EC-137</name>
    <dbReference type="NCBI Taxonomy" id="1314806"/>
    <lineage>
        <taxon>Eukaryota</taxon>
        <taxon>Fungi</taxon>
        <taxon>Dikarya</taxon>
        <taxon>Basidiomycota</taxon>
        <taxon>Agaricomycotina</taxon>
        <taxon>Agaricomycetes</taxon>
        <taxon>Russulales</taxon>
        <taxon>Lachnocladiaceae</taxon>
        <taxon>Vararia</taxon>
    </lineage>
</organism>
<dbReference type="EMBL" id="MU273492">
    <property type="protein sequence ID" value="KAI0034906.1"/>
    <property type="molecule type" value="Genomic_DNA"/>
</dbReference>
<dbReference type="Proteomes" id="UP000814128">
    <property type="component" value="Unassembled WGS sequence"/>
</dbReference>
<proteinExistence type="predicted"/>
<protein>
    <submittedName>
        <fullName evidence="1">Copper transporter</fullName>
    </submittedName>
</protein>
<evidence type="ECO:0000313" key="2">
    <source>
        <dbReference type="Proteomes" id="UP000814128"/>
    </source>
</evidence>
<reference evidence="1" key="1">
    <citation type="submission" date="2021-02" db="EMBL/GenBank/DDBJ databases">
        <authorList>
            <consortium name="DOE Joint Genome Institute"/>
            <person name="Ahrendt S."/>
            <person name="Looney B.P."/>
            <person name="Miyauchi S."/>
            <person name="Morin E."/>
            <person name="Drula E."/>
            <person name="Courty P.E."/>
            <person name="Chicoki N."/>
            <person name="Fauchery L."/>
            <person name="Kohler A."/>
            <person name="Kuo A."/>
            <person name="Labutti K."/>
            <person name="Pangilinan J."/>
            <person name="Lipzen A."/>
            <person name="Riley R."/>
            <person name="Andreopoulos W."/>
            <person name="He G."/>
            <person name="Johnson J."/>
            <person name="Barry K.W."/>
            <person name="Grigoriev I.V."/>
            <person name="Nagy L."/>
            <person name="Hibbett D."/>
            <person name="Henrissat B."/>
            <person name="Matheny P.B."/>
            <person name="Labbe J."/>
            <person name="Martin F."/>
        </authorList>
    </citation>
    <scope>NUCLEOTIDE SEQUENCE</scope>
    <source>
        <strain evidence="1">EC-137</strain>
    </source>
</reference>
<accession>A0ACB8QTY7</accession>
<name>A0ACB8QTY7_9AGAM</name>
<gene>
    <name evidence="1" type="ORF">K488DRAFT_44466</name>
</gene>
<evidence type="ECO:0000313" key="1">
    <source>
        <dbReference type="EMBL" id="KAI0034906.1"/>
    </source>
</evidence>
<comment type="caution">
    <text evidence="1">The sequence shown here is derived from an EMBL/GenBank/DDBJ whole genome shotgun (WGS) entry which is preliminary data.</text>
</comment>
<sequence length="183" mass="19469">MDMSGSSSATGQTSMMTPYLHFTGGDHLFFKSLTPTSSGAIAGACIVLALLAILERILSAARGTMEAHWKQRVFAMTVARFSSLSASPDECHDTKEAEISDIPSDSPTAPLAPVLSSGSRRTRIIAPFIAAHDVPRGALYALQVLLAYVLMLAVMTYQAAYIISIVAGLGLGEMFFGRFAIVH</sequence>
<keyword evidence="2" id="KW-1185">Reference proteome</keyword>